<organism evidence="5 6">
    <name type="scientific">Tritrichomonas musculus</name>
    <dbReference type="NCBI Taxonomy" id="1915356"/>
    <lineage>
        <taxon>Eukaryota</taxon>
        <taxon>Metamonada</taxon>
        <taxon>Parabasalia</taxon>
        <taxon>Tritrichomonadida</taxon>
        <taxon>Tritrichomonadidae</taxon>
        <taxon>Tritrichomonas</taxon>
    </lineage>
</organism>
<protein>
    <recommendedName>
        <fullName evidence="4">RRM domain-containing protein</fullName>
    </recommendedName>
</protein>
<keyword evidence="2" id="KW-0694">RNA-binding</keyword>
<dbReference type="Proteomes" id="UP001470230">
    <property type="component" value="Unassembled WGS sequence"/>
</dbReference>
<dbReference type="Gene3D" id="3.30.70.330">
    <property type="match status" value="1"/>
</dbReference>
<evidence type="ECO:0000313" key="5">
    <source>
        <dbReference type="EMBL" id="KAK8860757.1"/>
    </source>
</evidence>
<evidence type="ECO:0000256" key="2">
    <source>
        <dbReference type="ARBA" id="ARBA00022884"/>
    </source>
</evidence>
<evidence type="ECO:0000313" key="6">
    <source>
        <dbReference type="Proteomes" id="UP001470230"/>
    </source>
</evidence>
<evidence type="ECO:0000256" key="1">
    <source>
        <dbReference type="ARBA" id="ARBA00022664"/>
    </source>
</evidence>
<keyword evidence="3" id="KW-0508">mRNA splicing</keyword>
<feature type="domain" description="RRM" evidence="4">
    <location>
        <begin position="312"/>
        <end position="370"/>
    </location>
</feature>
<comment type="caution">
    <text evidence="5">The sequence shown here is derived from an EMBL/GenBank/DDBJ whole genome shotgun (WGS) entry which is preliminary data.</text>
</comment>
<dbReference type="Pfam" id="PF00076">
    <property type="entry name" value="RRM_1"/>
    <property type="match status" value="1"/>
</dbReference>
<keyword evidence="1" id="KW-0507">mRNA processing</keyword>
<dbReference type="CDD" id="cd12232">
    <property type="entry name" value="RRM3_U2AF65"/>
    <property type="match status" value="1"/>
</dbReference>
<dbReference type="InterPro" id="IPR012677">
    <property type="entry name" value="Nucleotide-bd_a/b_plait_sf"/>
</dbReference>
<accession>A0ABR2IE61</accession>
<name>A0ABR2IE61_9EUKA</name>
<dbReference type="PANTHER" id="PTHR23139">
    <property type="entry name" value="RNA-BINDING PROTEIN"/>
    <property type="match status" value="1"/>
</dbReference>
<dbReference type="EMBL" id="JAPFFF010000018">
    <property type="protein sequence ID" value="KAK8860757.1"/>
    <property type="molecule type" value="Genomic_DNA"/>
</dbReference>
<proteinExistence type="predicted"/>
<dbReference type="InterPro" id="IPR035979">
    <property type="entry name" value="RBD_domain_sf"/>
</dbReference>
<evidence type="ECO:0000256" key="3">
    <source>
        <dbReference type="ARBA" id="ARBA00023187"/>
    </source>
</evidence>
<gene>
    <name evidence="5" type="ORF">M9Y10_012422</name>
</gene>
<keyword evidence="6" id="KW-1185">Reference proteome</keyword>
<sequence>MDIKFKTRDVPRLRGGWNVTADEYRQMGYTPGLPPGIYAPHTPTIQRLSNIFEAAGLCDQYPESPISILYNQKTVVVHNAPQDVPLNTVASYIIESMNSRNLLSSPENKPIVHTFPESLILTMTFTTREDAIAALSLSDEISFRGNPLSIRPFLREADMPLPPMNIQSKHPRRVIAMNVDPDYIERFPDFLYDHFNIDGYLVVPTMKDCVLFDVCPPIAPESAALMINEVQFGRFLVHAVAYRSITQRKSDINGEFNVLAEGVDLQQVIQPRTKITTAVDDIPSKGTKLKLLNVLPISSIHDDEENQIVIYDIADECKNYGKILNCTLSSKPEDGACEPYGVIIVEFETEEAAKNAQEHIAGRRYLGRVVVTMLC</sequence>
<dbReference type="InterPro" id="IPR000504">
    <property type="entry name" value="RRM_dom"/>
</dbReference>
<dbReference type="SUPFAM" id="SSF54928">
    <property type="entry name" value="RNA-binding domain, RBD"/>
    <property type="match status" value="1"/>
</dbReference>
<evidence type="ECO:0000259" key="4">
    <source>
        <dbReference type="Pfam" id="PF00076"/>
    </source>
</evidence>
<reference evidence="5 6" key="1">
    <citation type="submission" date="2024-04" db="EMBL/GenBank/DDBJ databases">
        <title>Tritrichomonas musculus Genome.</title>
        <authorList>
            <person name="Alves-Ferreira E."/>
            <person name="Grigg M."/>
            <person name="Lorenzi H."/>
            <person name="Galac M."/>
        </authorList>
    </citation>
    <scope>NUCLEOTIDE SEQUENCE [LARGE SCALE GENOMIC DNA]</scope>
    <source>
        <strain evidence="5 6">EAF2021</strain>
    </source>
</reference>